<name>A0A3M6QM81_9BURK</name>
<dbReference type="EMBL" id="RDQO01000005">
    <property type="protein sequence ID" value="RMX04190.1"/>
    <property type="molecule type" value="Genomic_DNA"/>
</dbReference>
<evidence type="ECO:0000313" key="2">
    <source>
        <dbReference type="EMBL" id="RMX04190.1"/>
    </source>
</evidence>
<organism evidence="2 3">
    <name type="scientific">Corticibacter populi</name>
    <dbReference type="NCBI Taxonomy" id="1550736"/>
    <lineage>
        <taxon>Bacteria</taxon>
        <taxon>Pseudomonadati</taxon>
        <taxon>Pseudomonadota</taxon>
        <taxon>Betaproteobacteria</taxon>
        <taxon>Burkholderiales</taxon>
        <taxon>Comamonadaceae</taxon>
        <taxon>Corticibacter</taxon>
    </lineage>
</organism>
<dbReference type="InterPro" id="IPR036513">
    <property type="entry name" value="STAS_dom_sf"/>
</dbReference>
<feature type="domain" description="STAS" evidence="1">
    <location>
        <begin position="23"/>
        <end position="96"/>
    </location>
</feature>
<dbReference type="InterPro" id="IPR052746">
    <property type="entry name" value="MlaB_ABC_Transporter"/>
</dbReference>
<dbReference type="PANTHER" id="PTHR35849:SF2">
    <property type="entry name" value="BLR2341 PROTEIN"/>
    <property type="match status" value="1"/>
</dbReference>
<dbReference type="SUPFAM" id="SSF52091">
    <property type="entry name" value="SpoIIaa-like"/>
    <property type="match status" value="1"/>
</dbReference>
<accession>A0A3M6QM81</accession>
<dbReference type="AlphaFoldDB" id="A0A3M6QM81"/>
<dbReference type="InterPro" id="IPR058548">
    <property type="entry name" value="MlaB-like_STAS"/>
</dbReference>
<dbReference type="OrthoDB" id="9156744at2"/>
<dbReference type="Gene3D" id="3.30.750.24">
    <property type="entry name" value="STAS domain"/>
    <property type="match status" value="1"/>
</dbReference>
<comment type="caution">
    <text evidence="2">The sequence shown here is derived from an EMBL/GenBank/DDBJ whole genome shotgun (WGS) entry which is preliminary data.</text>
</comment>
<dbReference type="Proteomes" id="UP000278006">
    <property type="component" value="Unassembled WGS sequence"/>
</dbReference>
<gene>
    <name evidence="2" type="ORF">D8I35_15415</name>
</gene>
<reference evidence="2 3" key="1">
    <citation type="submission" date="2018-10" db="EMBL/GenBank/DDBJ databases">
        <title>Draft genome of Cortibacter populi DSM10536.</title>
        <authorList>
            <person name="Bernier A.-M."/>
            <person name="Bernard K."/>
        </authorList>
    </citation>
    <scope>NUCLEOTIDE SEQUENCE [LARGE SCALE GENOMIC DNA]</scope>
    <source>
        <strain evidence="2 3">DSM 105136</strain>
    </source>
</reference>
<evidence type="ECO:0000313" key="3">
    <source>
        <dbReference type="Proteomes" id="UP000278006"/>
    </source>
</evidence>
<dbReference type="InterPro" id="IPR002645">
    <property type="entry name" value="STAS_dom"/>
</dbReference>
<evidence type="ECO:0000259" key="1">
    <source>
        <dbReference type="PROSITE" id="PS50801"/>
    </source>
</evidence>
<dbReference type="Pfam" id="PF13466">
    <property type="entry name" value="STAS_2"/>
    <property type="match status" value="1"/>
</dbReference>
<proteinExistence type="predicted"/>
<sequence>MPILQLPVRLTREEVVGWVRSTQSALAEALSAGEPLQIDASALKQFDSAALAALLAVRREAEAKGIGFGVSGMSATLQSLADVYGIEELFAPPAAR</sequence>
<protein>
    <submittedName>
        <fullName evidence="2">STAS domain-containing protein</fullName>
    </submittedName>
</protein>
<dbReference type="PANTHER" id="PTHR35849">
    <property type="entry name" value="BLR2341 PROTEIN"/>
    <property type="match status" value="1"/>
</dbReference>
<dbReference type="PROSITE" id="PS50801">
    <property type="entry name" value="STAS"/>
    <property type="match status" value="1"/>
</dbReference>
<dbReference type="RefSeq" id="WP_122230927.1">
    <property type="nucleotide sequence ID" value="NZ_RDQO01000005.1"/>
</dbReference>
<keyword evidence="3" id="KW-1185">Reference proteome</keyword>